<dbReference type="PATRIC" id="fig|1432562.3.peg.1005"/>
<reference evidence="1 2" key="1">
    <citation type="submission" date="2015-04" db="EMBL/GenBank/DDBJ databases">
        <title>Taxonomic description and genome sequence of Salinicoccus sediminis sp. nov., a novel hyper halotolerant bacterium isolated from marine sediment.</title>
        <authorList>
            <person name="Mathan Kumar R."/>
            <person name="Kaur G."/>
            <person name="Kumar N."/>
            <person name="Kumar A."/>
            <person name="Singh N.K."/>
            <person name="Kaur N."/>
            <person name="Mayilraj S."/>
        </authorList>
    </citation>
    <scope>NUCLEOTIDE SEQUENCE [LARGE SCALE GENOMIC DNA]</scope>
    <source>
        <strain evidence="1 2">SV-16</strain>
    </source>
</reference>
<sequence>MIVKTVNSYDIHIHGQLLRVIEKNELRAGPEGFDVKKLLLNEPRGSKYMNLLIFHEDEVSGSLTVTLDSITGIENEDVLLKSFVSSLVDRGRIEKKESYSLDFNGRTKKYGQNELIETPLYEVGLTDGLYEVNHKKIKLVETGLHMDIQYITSIKKEIEKLNDSTYDYLILNNEGKHATANKNNDILPYPIIEVISLLNREARPEGITTLNWDDIKIQNGKFKHTYQLISNSQFYIDHTDIYTEGFVIK</sequence>
<evidence type="ECO:0000313" key="1">
    <source>
        <dbReference type="EMBL" id="KKK35015.1"/>
    </source>
</evidence>
<organism evidence="1 2">
    <name type="scientific">Salinicoccus sediminis</name>
    <dbReference type="NCBI Taxonomy" id="1432562"/>
    <lineage>
        <taxon>Bacteria</taxon>
        <taxon>Bacillati</taxon>
        <taxon>Bacillota</taxon>
        <taxon>Bacilli</taxon>
        <taxon>Bacillales</taxon>
        <taxon>Staphylococcaceae</taxon>
        <taxon>Salinicoccus</taxon>
    </lineage>
</organism>
<protein>
    <submittedName>
        <fullName evidence="1">Uncharacterized protein</fullName>
    </submittedName>
</protein>
<dbReference type="OrthoDB" id="2388519at2"/>
<dbReference type="AlphaFoldDB" id="A0A0M2SQW6"/>
<gene>
    <name evidence="1" type="ORF">WN59_05085</name>
</gene>
<keyword evidence="2" id="KW-1185">Reference proteome</keyword>
<comment type="caution">
    <text evidence="1">The sequence shown here is derived from an EMBL/GenBank/DDBJ whole genome shotgun (WGS) entry which is preliminary data.</text>
</comment>
<dbReference type="RefSeq" id="WP_046513634.1">
    <property type="nucleotide sequence ID" value="NZ_LAYZ01000002.1"/>
</dbReference>
<dbReference type="Proteomes" id="UP000034287">
    <property type="component" value="Unassembled WGS sequence"/>
</dbReference>
<accession>A0A0M2SQW6</accession>
<dbReference type="EMBL" id="LAYZ01000002">
    <property type="protein sequence ID" value="KKK35015.1"/>
    <property type="molecule type" value="Genomic_DNA"/>
</dbReference>
<name>A0A0M2SQW6_9STAP</name>
<proteinExistence type="predicted"/>
<dbReference type="STRING" id="1432562.WN59_05085"/>
<evidence type="ECO:0000313" key="2">
    <source>
        <dbReference type="Proteomes" id="UP000034287"/>
    </source>
</evidence>